<reference evidence="2" key="1">
    <citation type="submission" date="2014-03" db="EMBL/GenBank/DDBJ databases">
        <title>The sialotranscriptome of Amblyomma triste, Amblyomma parvum and Amblyomma cajennense ticks, uncovered by 454-based RNA-seq.</title>
        <authorList>
            <person name="Garcia G.R."/>
            <person name="Gardinassi L.G."/>
            <person name="Ribeiro J.M."/>
            <person name="Anatriello E."/>
            <person name="Ferreira B.R."/>
            <person name="Moreira H.N."/>
            <person name="Mafra C."/>
            <person name="Olegario M.M."/>
            <person name="Szabo P.J."/>
            <person name="Miranda-Santos I.K."/>
            <person name="Maruyama S.R."/>
        </authorList>
    </citation>
    <scope>NUCLEOTIDE SEQUENCE</scope>
    <source>
        <strain evidence="2">Uberlandia</strain>
        <tissue evidence="2">Salivary glands</tissue>
    </source>
</reference>
<dbReference type="AlphaFoldDB" id="A0A023FQR8"/>
<organism evidence="2">
    <name type="scientific">Amblyomma cajennense</name>
    <name type="common">Cayenne tick</name>
    <name type="synonym">Acarus cajennensis</name>
    <dbReference type="NCBI Taxonomy" id="34607"/>
    <lineage>
        <taxon>Eukaryota</taxon>
        <taxon>Metazoa</taxon>
        <taxon>Ecdysozoa</taxon>
        <taxon>Arthropoda</taxon>
        <taxon>Chelicerata</taxon>
        <taxon>Arachnida</taxon>
        <taxon>Acari</taxon>
        <taxon>Parasitiformes</taxon>
        <taxon>Ixodida</taxon>
        <taxon>Ixodoidea</taxon>
        <taxon>Ixodidae</taxon>
        <taxon>Amblyomminae</taxon>
        <taxon>Amblyomma</taxon>
    </lineage>
</organism>
<proteinExistence type="evidence at transcript level"/>
<name>A0A023FQR8_AMBCJ</name>
<feature type="chain" id="PRO_5001521188" evidence="1">
    <location>
        <begin position="22"/>
        <end position="196"/>
    </location>
</feature>
<sequence>MAKSQCFLVFSLVTFFPFIRPNTEQEQSFRHDDIYKFLSVSRKLWVYNTTEKQDAGHTICRYDVKVNITEEIIFFHRFSNRSSWTTELMRGDFFNANATTEKPYNAFFLYDANGTAVGIEALEYASRAYYCAIFTVSLFQSGTPAHRELRVSENALMNGPGEACRKKYDQLLRSVKQTAKAQYSSSCLGQLQPGRC</sequence>
<keyword evidence="1" id="KW-0732">Signal</keyword>
<evidence type="ECO:0000256" key="1">
    <source>
        <dbReference type="SAM" id="SignalP"/>
    </source>
</evidence>
<protein>
    <submittedName>
        <fullName evidence="2">Putative lipocalin-3 1</fullName>
    </submittedName>
</protein>
<feature type="signal peptide" evidence="1">
    <location>
        <begin position="1"/>
        <end position="21"/>
    </location>
</feature>
<dbReference type="EMBL" id="GBBK01000341">
    <property type="protein sequence ID" value="JAC24141.1"/>
    <property type="molecule type" value="mRNA"/>
</dbReference>
<evidence type="ECO:0000313" key="2">
    <source>
        <dbReference type="EMBL" id="JAC24141.1"/>
    </source>
</evidence>
<accession>A0A023FQR8</accession>